<evidence type="ECO:0000313" key="4">
    <source>
        <dbReference type="EMBL" id="KAL3767051.1"/>
    </source>
</evidence>
<dbReference type="Gene3D" id="3.30.9.10">
    <property type="entry name" value="D-Amino Acid Oxidase, subunit A, domain 2"/>
    <property type="match status" value="1"/>
</dbReference>
<keyword evidence="2" id="KW-0274">FAD</keyword>
<organism evidence="4 5">
    <name type="scientific">Discostella pseudostelligera</name>
    <dbReference type="NCBI Taxonomy" id="259834"/>
    <lineage>
        <taxon>Eukaryota</taxon>
        <taxon>Sar</taxon>
        <taxon>Stramenopiles</taxon>
        <taxon>Ochrophyta</taxon>
        <taxon>Bacillariophyta</taxon>
        <taxon>Coscinodiscophyceae</taxon>
        <taxon>Thalassiosirophycidae</taxon>
        <taxon>Stephanodiscales</taxon>
        <taxon>Stephanodiscaceae</taxon>
        <taxon>Discostella</taxon>
    </lineage>
</organism>
<dbReference type="EMBL" id="JALLBG020000078">
    <property type="protein sequence ID" value="KAL3767051.1"/>
    <property type="molecule type" value="Genomic_DNA"/>
</dbReference>
<evidence type="ECO:0000256" key="2">
    <source>
        <dbReference type="ARBA" id="ARBA00022827"/>
    </source>
</evidence>
<feature type="domain" description="FAD-binding" evidence="3">
    <location>
        <begin position="265"/>
        <end position="339"/>
    </location>
</feature>
<dbReference type="PANTHER" id="PTHR43004:SF6">
    <property type="entry name" value="FAD_NAD(P)-BINDING OXIDOREDUCTASE FAMILY PROTEIN"/>
    <property type="match status" value="1"/>
</dbReference>
<gene>
    <name evidence="4" type="ORF">ACHAWU_004549</name>
</gene>
<keyword evidence="1" id="KW-0285">Flavoprotein</keyword>
<dbReference type="InterPro" id="IPR002938">
    <property type="entry name" value="FAD-bd"/>
</dbReference>
<comment type="caution">
    <text evidence="4">The sequence shown here is derived from an EMBL/GenBank/DDBJ whole genome shotgun (WGS) entry which is preliminary data.</text>
</comment>
<evidence type="ECO:0000256" key="1">
    <source>
        <dbReference type="ARBA" id="ARBA00022630"/>
    </source>
</evidence>
<evidence type="ECO:0000259" key="3">
    <source>
        <dbReference type="Pfam" id="PF01494"/>
    </source>
</evidence>
<proteinExistence type="predicted"/>
<dbReference type="PANTHER" id="PTHR43004">
    <property type="entry name" value="TRK SYSTEM POTASSIUM UPTAKE PROTEIN"/>
    <property type="match status" value="1"/>
</dbReference>
<feature type="domain" description="FAD-binding" evidence="3">
    <location>
        <begin position="53"/>
        <end position="108"/>
    </location>
</feature>
<evidence type="ECO:0000313" key="5">
    <source>
        <dbReference type="Proteomes" id="UP001530293"/>
    </source>
</evidence>
<dbReference type="AlphaFoldDB" id="A0ABD3MW48"/>
<dbReference type="Proteomes" id="UP001530293">
    <property type="component" value="Unassembled WGS sequence"/>
</dbReference>
<dbReference type="Pfam" id="PF01494">
    <property type="entry name" value="FAD_binding_3"/>
    <property type="match status" value="3"/>
</dbReference>
<name>A0ABD3MW48_9STRA</name>
<reference evidence="4 5" key="1">
    <citation type="submission" date="2024-10" db="EMBL/GenBank/DDBJ databases">
        <title>Updated reference genomes for cyclostephanoid diatoms.</title>
        <authorList>
            <person name="Roberts W.R."/>
            <person name="Alverson A.J."/>
        </authorList>
    </citation>
    <scope>NUCLEOTIDE SEQUENCE [LARGE SCALE GENOMIC DNA]</scope>
    <source>
        <strain evidence="4 5">AJA232-27</strain>
    </source>
</reference>
<dbReference type="InterPro" id="IPR050641">
    <property type="entry name" value="RIFMO-like"/>
</dbReference>
<accession>A0ABD3MW48</accession>
<protein>
    <recommendedName>
        <fullName evidence="3">FAD-binding domain-containing protein</fullName>
    </recommendedName>
</protein>
<keyword evidence="5" id="KW-1185">Reference proteome</keyword>
<feature type="domain" description="FAD-binding" evidence="3">
    <location>
        <begin position="406"/>
        <end position="476"/>
    </location>
</feature>
<dbReference type="Gene3D" id="3.50.50.60">
    <property type="entry name" value="FAD/NAD(P)-binding domain"/>
    <property type="match status" value="2"/>
</dbReference>
<dbReference type="SUPFAM" id="SSF51905">
    <property type="entry name" value="FAD/NAD(P)-binding domain"/>
    <property type="match status" value="1"/>
</dbReference>
<sequence>MPIRGGSLLRRRWNSLSLSSQPHRNRRAVVSIASQEHDKKGGADAGNNSIIHDAIIIGGGPTGLLLSNLLSNYNIHSHLLFDKRPVEELVKHPQAHFINVRSMEILKSEMPHVYDGILSDMPNVREWECFNFGGCVDMNMSTGGGKRLARVIHPVRHLLRVGQRGDAILVPDESDGNNNWEAEDVDASNQHTPYVSECRPAHLAQNKFVSLLLQEARRHDEMAMHDLDSGRKSRLRYGEEIIGISDHTSVSSQLSSSSSLQDFNSKHIQPSIITIHTSQGQTYHTRYLLAADGVHSSTRKHYGISMMGDHSIQNLINVHFRTNTSLSKYLMRRQNNQAMLHFVYNSQLVGVFVCHDGYKGEWVLQIPFFPPYQTMADFDANYVRELIWAGLGVHPQHGRNGTGQTRHPDDTFNVDILSIRPWTMTSLVASQYLNDSKNMVLVGDAAHAFPPAGGFGMNTGLQDAHNIAWRLAVMLHRDKLARKISTEEDDDNVSIINEIRDPSTFMSSSSSPSFDQTILSKYDEERKTVATQNAALSVRNYQRTLSLANACYLNAQHPHLLISILDSPPMNLLPLEVRQGMFKRLVRVAMLSLKSLTSVESSGALSIHANQIEHNVNAILENKGSLPLVFPRYELGFSYSSRDKYDVVGDKEELTDTAGYFPRLKAGHRMPHVLVDVMTSQSSDGDVQVSLTTISSYLRRVFRSPSPIFTLLVFGPRRTNTIILNKAVARVMQLWNVPIISIDVYPSKPIPHDENSIQITGTASKLNDLLSVVDANSALSRLLHAEFAAFVKAEESTNKMTDSMEGAHYVLMMIRPDGHIANVAYLRETYNSDIMLDQIQQALDHGLHNALGIKV</sequence>
<dbReference type="GO" id="GO:0016709">
    <property type="term" value="F:oxidoreductase activity, acting on paired donors, with incorporation or reduction of molecular oxygen, NAD(P)H as one donor, and incorporation of one atom of oxygen"/>
    <property type="evidence" value="ECO:0007669"/>
    <property type="project" value="UniProtKB-ARBA"/>
</dbReference>
<dbReference type="PRINTS" id="PR00420">
    <property type="entry name" value="RNGMNOXGNASE"/>
</dbReference>
<dbReference type="InterPro" id="IPR036188">
    <property type="entry name" value="FAD/NAD-bd_sf"/>
</dbReference>
<dbReference type="Gene3D" id="3.40.30.120">
    <property type="match status" value="1"/>
</dbReference>